<gene>
    <name evidence="2" type="ORF">GCM10023082_06100</name>
</gene>
<sequence length="227" mass="23390">MILGLTPADGVLVVSPHLDDEALGAGGTIARLTAAGIGVHVLAVACRTHPGSDPDTRSAEFGEACTVLGVTSHHTAWIDTDAAINPAAHMAELVHLIEAGPRISLRALRPAALLIPAAGSFHQDHRAVHAAALAAARPSAHAPRIVLGYVGPEDAAWAQPAPTPRPLAVDTSTVWEVKAKALSCYGSQLRKAPHPRSLDIIRALDTAAGSGIGTTMAELLAVYRLVA</sequence>
<keyword evidence="3" id="KW-1185">Reference proteome</keyword>
<name>A0ABP7DYE0_9ACTN</name>
<dbReference type="PANTHER" id="PTHR12993:SF29">
    <property type="entry name" value="BLR3841 PROTEIN"/>
    <property type="match status" value="1"/>
</dbReference>
<proteinExistence type="predicted"/>
<dbReference type="InterPro" id="IPR024078">
    <property type="entry name" value="LmbE-like_dom_sf"/>
</dbReference>
<dbReference type="Pfam" id="PF02585">
    <property type="entry name" value="PIG-L"/>
    <property type="match status" value="1"/>
</dbReference>
<dbReference type="EMBL" id="BAABEP010000002">
    <property type="protein sequence ID" value="GAA3711028.1"/>
    <property type="molecule type" value="Genomic_DNA"/>
</dbReference>
<dbReference type="SUPFAM" id="SSF102588">
    <property type="entry name" value="LmbE-like"/>
    <property type="match status" value="1"/>
</dbReference>
<accession>A0ABP7DYE0</accession>
<keyword evidence="1" id="KW-0862">Zinc</keyword>
<dbReference type="InterPro" id="IPR003737">
    <property type="entry name" value="GlcNAc_PI_deacetylase-related"/>
</dbReference>
<evidence type="ECO:0000313" key="2">
    <source>
        <dbReference type="EMBL" id="GAA3711028.1"/>
    </source>
</evidence>
<dbReference type="PANTHER" id="PTHR12993">
    <property type="entry name" value="N-ACETYLGLUCOSAMINYL-PHOSPHATIDYLINOSITOL DE-N-ACETYLASE-RELATED"/>
    <property type="match status" value="1"/>
</dbReference>
<comment type="caution">
    <text evidence="2">The sequence shown here is derived from an EMBL/GenBank/DDBJ whole genome shotgun (WGS) entry which is preliminary data.</text>
</comment>
<evidence type="ECO:0000256" key="1">
    <source>
        <dbReference type="ARBA" id="ARBA00022833"/>
    </source>
</evidence>
<organism evidence="2 3">
    <name type="scientific">Streptomyces tremellae</name>
    <dbReference type="NCBI Taxonomy" id="1124239"/>
    <lineage>
        <taxon>Bacteria</taxon>
        <taxon>Bacillati</taxon>
        <taxon>Actinomycetota</taxon>
        <taxon>Actinomycetes</taxon>
        <taxon>Kitasatosporales</taxon>
        <taxon>Streptomycetaceae</taxon>
        <taxon>Streptomyces</taxon>
    </lineage>
</organism>
<protein>
    <submittedName>
        <fullName evidence="2">PIG-L family deacetylase</fullName>
    </submittedName>
</protein>
<dbReference type="Proteomes" id="UP001499884">
    <property type="component" value="Unassembled WGS sequence"/>
</dbReference>
<dbReference type="Gene3D" id="3.40.50.10320">
    <property type="entry name" value="LmbE-like"/>
    <property type="match status" value="1"/>
</dbReference>
<reference evidence="3" key="1">
    <citation type="journal article" date="2019" name="Int. J. Syst. Evol. Microbiol.">
        <title>The Global Catalogue of Microorganisms (GCM) 10K type strain sequencing project: providing services to taxonomists for standard genome sequencing and annotation.</title>
        <authorList>
            <consortium name="The Broad Institute Genomics Platform"/>
            <consortium name="The Broad Institute Genome Sequencing Center for Infectious Disease"/>
            <person name="Wu L."/>
            <person name="Ma J."/>
        </authorList>
    </citation>
    <scope>NUCLEOTIDE SEQUENCE [LARGE SCALE GENOMIC DNA]</scope>
    <source>
        <strain evidence="3">JCM 30846</strain>
    </source>
</reference>
<evidence type="ECO:0000313" key="3">
    <source>
        <dbReference type="Proteomes" id="UP001499884"/>
    </source>
</evidence>
<dbReference type="RefSeq" id="WP_345640676.1">
    <property type="nucleotide sequence ID" value="NZ_BAABEP010000002.1"/>
</dbReference>